<sequence length="503" mass="53643">MTDQTYKLIAMAIYMLAMLAIGWWAYRRTTNLDDYMLAGRDLKPGVAALSAGASDMSGWLLMGLPGAIYVSGLVEGWIAVGLTAGAWLNWKFVAPRLRSYTLVSNNSITVPSFLENRLKDTSRVLRVVSGLIILVFFTFYVSSGMVAGGVFFESSFGSSYLLGMLIVAGVTIAYTLFGGFLAASYTDVVQGLMMLAALVLVPVVGLTQVGGFAGMTDSLREINPDMLDPIAGGTVVGIISALAWGLGYFGQPHIIVRFMALRSPQDAKAGRRIGVGWMLLTVIGALMTALIGAAYFQQNNLTLSDPEAVFLELSQIFFHPLVAGFVLAAVLAAIMSTISSQLIVTSSALVEDLYKIAFKRTASPKSMVMLGRMGVLVVSVISILIALDRNASILDLVGFAWAGFGAAFGPTILLALYWRRLTTAGALAGMIAGALVAFLWGTFEMPGILGDVYEIIPGFLINLLLTVVVSRLTYKRSAEIDAEFDDAVRISKDGAAPEVAVPA</sequence>
<keyword evidence="11 14" id="KW-0739">Sodium transport</keyword>
<evidence type="ECO:0000313" key="16">
    <source>
        <dbReference type="Proteomes" id="UP000676885"/>
    </source>
</evidence>
<keyword evidence="8 14" id="KW-0915">Sodium</keyword>
<dbReference type="Proteomes" id="UP000676885">
    <property type="component" value="Chromosome"/>
</dbReference>
<comment type="function">
    <text evidence="14">Catalyzes the sodium-dependent uptake of extracellular L-proline.</text>
</comment>
<feature type="transmembrane region" description="Helical" evidence="14">
    <location>
        <begin position="455"/>
        <end position="474"/>
    </location>
</feature>
<dbReference type="GO" id="GO:0015193">
    <property type="term" value="F:L-proline transmembrane transporter activity"/>
    <property type="evidence" value="ECO:0007669"/>
    <property type="project" value="TreeGrafter"/>
</dbReference>
<evidence type="ECO:0000256" key="3">
    <source>
        <dbReference type="ARBA" id="ARBA00022448"/>
    </source>
</evidence>
<keyword evidence="14" id="KW-0029">Amino-acid transport</keyword>
<organism evidence="15 16">
    <name type="scientific">Arthrobacter jiangjiafuii</name>
    <dbReference type="NCBI Taxonomy" id="2817475"/>
    <lineage>
        <taxon>Bacteria</taxon>
        <taxon>Bacillati</taxon>
        <taxon>Actinomycetota</taxon>
        <taxon>Actinomycetes</taxon>
        <taxon>Micrococcales</taxon>
        <taxon>Micrococcaceae</taxon>
        <taxon>Arthrobacter</taxon>
    </lineage>
</organism>
<keyword evidence="3 14" id="KW-0813">Transport</keyword>
<dbReference type="Pfam" id="PF00474">
    <property type="entry name" value="SSF"/>
    <property type="match status" value="1"/>
</dbReference>
<evidence type="ECO:0000256" key="11">
    <source>
        <dbReference type="ARBA" id="ARBA00023201"/>
    </source>
</evidence>
<dbReference type="FunFam" id="1.20.1730.10:FF:000002">
    <property type="entry name" value="Sodium/proline symporter"/>
    <property type="match status" value="1"/>
</dbReference>
<evidence type="ECO:0000256" key="4">
    <source>
        <dbReference type="ARBA" id="ARBA00022475"/>
    </source>
</evidence>
<evidence type="ECO:0000256" key="13">
    <source>
        <dbReference type="RuleBase" id="RU362091"/>
    </source>
</evidence>
<evidence type="ECO:0000256" key="2">
    <source>
        <dbReference type="ARBA" id="ARBA00006434"/>
    </source>
</evidence>
<dbReference type="GO" id="GO:0005886">
    <property type="term" value="C:plasma membrane"/>
    <property type="evidence" value="ECO:0007669"/>
    <property type="project" value="UniProtKB-SubCell"/>
</dbReference>
<keyword evidence="7 14" id="KW-1133">Transmembrane helix</keyword>
<feature type="transmembrane region" description="Helical" evidence="14">
    <location>
        <begin position="158"/>
        <end position="183"/>
    </location>
</feature>
<keyword evidence="4 14" id="KW-1003">Cell membrane</keyword>
<dbReference type="GO" id="GO:0031402">
    <property type="term" value="F:sodium ion binding"/>
    <property type="evidence" value="ECO:0007669"/>
    <property type="project" value="UniProtKB-UniRule"/>
</dbReference>
<feature type="transmembrane region" description="Helical" evidence="14">
    <location>
        <begin position="277"/>
        <end position="296"/>
    </location>
</feature>
<keyword evidence="6 14" id="KW-0769">Symport</keyword>
<feature type="transmembrane region" description="Helical" evidence="14">
    <location>
        <begin position="316"/>
        <end position="338"/>
    </location>
</feature>
<protein>
    <recommendedName>
        <fullName evidence="14">Sodium/proline symporter</fullName>
    </recommendedName>
    <alternativeName>
        <fullName evidence="14">Proline permease</fullName>
    </alternativeName>
</protein>
<feature type="transmembrane region" description="Helical" evidence="14">
    <location>
        <begin position="235"/>
        <end position="256"/>
    </location>
</feature>
<accession>A0A975R1T6</accession>
<feature type="transmembrane region" description="Helical" evidence="14">
    <location>
        <begin position="195"/>
        <end position="215"/>
    </location>
</feature>
<evidence type="ECO:0000256" key="1">
    <source>
        <dbReference type="ARBA" id="ARBA00004651"/>
    </source>
</evidence>
<comment type="subcellular location">
    <subcellularLocation>
        <location evidence="1 14">Cell membrane</location>
        <topology evidence="1 14">Multi-pass membrane protein</topology>
    </subcellularLocation>
</comment>
<evidence type="ECO:0000313" key="15">
    <source>
        <dbReference type="EMBL" id="QWC10804.1"/>
    </source>
</evidence>
<reference evidence="15 16" key="1">
    <citation type="submission" date="2021-05" db="EMBL/GenBank/DDBJ databases">
        <title>Novel species in genus Arthrobacter.</title>
        <authorList>
            <person name="Zhang G."/>
        </authorList>
    </citation>
    <scope>NUCLEOTIDE SEQUENCE [LARGE SCALE GENOMIC DNA]</scope>
    <source>
        <strain evidence="16">zg-ZUI227</strain>
    </source>
</reference>
<dbReference type="GO" id="GO:0015824">
    <property type="term" value="P:proline transport"/>
    <property type="evidence" value="ECO:0007669"/>
    <property type="project" value="UniProtKB-UniRule"/>
</dbReference>
<evidence type="ECO:0000256" key="5">
    <source>
        <dbReference type="ARBA" id="ARBA00022692"/>
    </source>
</evidence>
<proteinExistence type="inferred from homology"/>
<dbReference type="Gene3D" id="1.20.1730.10">
    <property type="entry name" value="Sodium/glucose cotransporter"/>
    <property type="match status" value="1"/>
</dbReference>
<feature type="transmembrane region" description="Helical" evidence="14">
    <location>
        <begin position="68"/>
        <end position="90"/>
    </location>
</feature>
<evidence type="ECO:0000256" key="8">
    <source>
        <dbReference type="ARBA" id="ARBA00023053"/>
    </source>
</evidence>
<comment type="similarity">
    <text evidence="2 13">Belongs to the sodium:solute symporter (SSF) (TC 2.A.21) family.</text>
</comment>
<evidence type="ECO:0000256" key="7">
    <source>
        <dbReference type="ARBA" id="ARBA00022989"/>
    </source>
</evidence>
<comment type="catalytic activity">
    <reaction evidence="12">
        <text>L-proline(in) + Na(+)(in) = L-proline(out) + Na(+)(out)</text>
        <dbReference type="Rhea" id="RHEA:28967"/>
        <dbReference type="ChEBI" id="CHEBI:29101"/>
        <dbReference type="ChEBI" id="CHEBI:60039"/>
    </reaction>
</comment>
<evidence type="ECO:0000256" key="6">
    <source>
        <dbReference type="ARBA" id="ARBA00022847"/>
    </source>
</evidence>
<dbReference type="PANTHER" id="PTHR48086">
    <property type="entry name" value="SODIUM/PROLINE SYMPORTER-RELATED"/>
    <property type="match status" value="1"/>
</dbReference>
<dbReference type="CDD" id="cd11475">
    <property type="entry name" value="SLC5sbd_PutP"/>
    <property type="match status" value="1"/>
</dbReference>
<dbReference type="InterPro" id="IPR018212">
    <property type="entry name" value="Na/solute_symporter_CS"/>
</dbReference>
<evidence type="ECO:0000256" key="9">
    <source>
        <dbReference type="ARBA" id="ARBA00023065"/>
    </source>
</evidence>
<dbReference type="InterPro" id="IPR038377">
    <property type="entry name" value="Na/Glc_symporter_sf"/>
</dbReference>
<evidence type="ECO:0000256" key="10">
    <source>
        <dbReference type="ARBA" id="ARBA00023136"/>
    </source>
</evidence>
<feature type="transmembrane region" description="Helical" evidence="14">
    <location>
        <begin position="6"/>
        <end position="26"/>
    </location>
</feature>
<gene>
    <name evidence="15" type="primary">putP</name>
    <name evidence="15" type="ORF">KKR91_04060</name>
</gene>
<dbReference type="PROSITE" id="PS00457">
    <property type="entry name" value="NA_SOLUT_SYMP_2"/>
    <property type="match status" value="1"/>
</dbReference>
<keyword evidence="5 14" id="KW-0812">Transmembrane</keyword>
<feature type="transmembrane region" description="Helical" evidence="14">
    <location>
        <begin position="369"/>
        <end position="387"/>
    </location>
</feature>
<dbReference type="PROSITE" id="PS00456">
    <property type="entry name" value="NA_SOLUT_SYMP_1"/>
    <property type="match status" value="1"/>
</dbReference>
<keyword evidence="16" id="KW-1185">Reference proteome</keyword>
<dbReference type="NCBIfam" id="TIGR02121">
    <property type="entry name" value="Na_Pro_sym"/>
    <property type="match status" value="1"/>
</dbReference>
<dbReference type="PANTHER" id="PTHR48086:SF3">
    <property type="entry name" value="SODIUM_PROLINE SYMPORTER"/>
    <property type="match status" value="1"/>
</dbReference>
<dbReference type="InterPro" id="IPR001734">
    <property type="entry name" value="Na/solute_symporter"/>
</dbReference>
<evidence type="ECO:0000256" key="14">
    <source>
        <dbReference type="RuleBase" id="RU366012"/>
    </source>
</evidence>
<evidence type="ECO:0000256" key="12">
    <source>
        <dbReference type="ARBA" id="ARBA00033708"/>
    </source>
</evidence>
<feature type="transmembrane region" description="Helical" evidence="14">
    <location>
        <begin position="127"/>
        <end position="152"/>
    </location>
</feature>
<dbReference type="AlphaFoldDB" id="A0A975R1T6"/>
<dbReference type="NCBIfam" id="TIGR00813">
    <property type="entry name" value="sss"/>
    <property type="match status" value="1"/>
</dbReference>
<dbReference type="EMBL" id="CP076022">
    <property type="protein sequence ID" value="QWC10804.1"/>
    <property type="molecule type" value="Genomic_DNA"/>
</dbReference>
<keyword evidence="9 14" id="KW-0406">Ion transport</keyword>
<dbReference type="GO" id="GO:0005298">
    <property type="term" value="F:proline:sodium symporter activity"/>
    <property type="evidence" value="ECO:0007669"/>
    <property type="project" value="UniProtKB-UniRule"/>
</dbReference>
<name>A0A975R1T6_9MICC</name>
<dbReference type="KEGG" id="ajg:KKR91_04060"/>
<feature type="transmembrane region" description="Helical" evidence="14">
    <location>
        <begin position="425"/>
        <end position="443"/>
    </location>
</feature>
<dbReference type="PROSITE" id="PS50283">
    <property type="entry name" value="NA_SOLUT_SYMP_3"/>
    <property type="match status" value="1"/>
</dbReference>
<dbReference type="InterPro" id="IPR011851">
    <property type="entry name" value="Na/Pro_symporter"/>
</dbReference>
<dbReference type="RefSeq" id="WP_210230090.1">
    <property type="nucleotide sequence ID" value="NZ_CP076022.1"/>
</dbReference>
<dbReference type="InterPro" id="IPR050277">
    <property type="entry name" value="Sodium:Solute_Symporter"/>
</dbReference>
<keyword evidence="10 14" id="KW-0472">Membrane</keyword>
<feature type="transmembrane region" description="Helical" evidence="14">
    <location>
        <begin position="399"/>
        <end position="418"/>
    </location>
</feature>